<dbReference type="RefSeq" id="WP_153113641.1">
    <property type="nucleotide sequence ID" value="NZ_JBNPLV010000012.1"/>
</dbReference>
<organism evidence="1 2">
    <name type="scientific">Segatella copri</name>
    <dbReference type="NCBI Taxonomy" id="165179"/>
    <lineage>
        <taxon>Bacteria</taxon>
        <taxon>Pseudomonadati</taxon>
        <taxon>Bacteroidota</taxon>
        <taxon>Bacteroidia</taxon>
        <taxon>Bacteroidales</taxon>
        <taxon>Prevotellaceae</taxon>
        <taxon>Segatella</taxon>
    </lineage>
</organism>
<dbReference type="InterPro" id="IPR036737">
    <property type="entry name" value="OmpA-like_sf"/>
</dbReference>
<proteinExistence type="predicted"/>
<reference evidence="2" key="1">
    <citation type="submission" date="2019-09" db="EMBL/GenBank/DDBJ databases">
        <title>Distinct polysaccharide growth profiles of human intestinal Prevotella copri isolates.</title>
        <authorList>
            <person name="Fehlner-Peach H."/>
            <person name="Magnabosco C."/>
            <person name="Raghavan V."/>
            <person name="Scher J.U."/>
            <person name="Tett A."/>
            <person name="Cox L.M."/>
            <person name="Gottsegen C."/>
            <person name="Watters A."/>
            <person name="Wiltshire- Gordon J.D."/>
            <person name="Segata N."/>
            <person name="Bonneau R."/>
            <person name="Littman D.R."/>
        </authorList>
    </citation>
    <scope>NUCLEOTIDE SEQUENCE [LARGE SCALE GENOMIC DNA]</scope>
    <source>
        <strain evidence="2">iP54</strain>
    </source>
</reference>
<sequence length="239" mass="27392">MRRIKFKDNGEEHNFWQNYTDLMSGFLIVFIIASLVAYNSYRGFVELYYGVGVTEANINDIVVNAKLYKQIKEFQEAQKQLQSKYFAYSPKYNRFECTVDVLFKPEDPTIPERNKAELIAAGKELEGIIRKFVTTTDVAFKVIIEGRAAQKVGTNPDLAHRNYAETLSYNRARNLKNLWLSNGILTNIESLHGEIFVSGSGYGGQGRHTHKTDKNSRDPEGLNKTFIIQIVPYITYNKK</sequence>
<comment type="caution">
    <text evidence="1">The sequence shown here is derived from an EMBL/GenBank/DDBJ whole genome shotgun (WGS) entry which is preliminary data.</text>
</comment>
<dbReference type="AlphaFoldDB" id="A0A646HLT1"/>
<evidence type="ECO:0000313" key="1">
    <source>
        <dbReference type="EMBL" id="MQN89795.1"/>
    </source>
</evidence>
<dbReference type="Gene3D" id="3.30.1330.60">
    <property type="entry name" value="OmpA-like domain"/>
    <property type="match status" value="1"/>
</dbReference>
<accession>A0A646HLT1</accession>
<protein>
    <submittedName>
        <fullName evidence="1">Uncharacterized protein</fullName>
    </submittedName>
</protein>
<dbReference type="Proteomes" id="UP000420635">
    <property type="component" value="Unassembled WGS sequence"/>
</dbReference>
<dbReference type="EMBL" id="VZBQ01000092">
    <property type="protein sequence ID" value="MQN89795.1"/>
    <property type="molecule type" value="Genomic_DNA"/>
</dbReference>
<name>A0A646HLT1_9BACT</name>
<gene>
    <name evidence="1" type="ORF">F7D59_08030</name>
</gene>
<evidence type="ECO:0000313" key="2">
    <source>
        <dbReference type="Proteomes" id="UP000420635"/>
    </source>
</evidence>